<dbReference type="AlphaFoldDB" id="M4V8R7"/>
<evidence type="ECO:0000313" key="3">
    <source>
        <dbReference type="Proteomes" id="UP000012040"/>
    </source>
</evidence>
<name>M4V8R7_9BACT</name>
<sequence length="86" mass="9379">MQKSVQKKLSLKNSRGQGMIEYMILVALIAAGSIGIIRVVGYNIGAQYENINRALGAKSSTPIKVLNADQKNLNKKDLSDFLKGSR</sequence>
<dbReference type="PATRIC" id="fig|1184267.3.peg.639"/>
<keyword evidence="1" id="KW-1133">Transmembrane helix</keyword>
<dbReference type="HOGENOM" id="CLU_168123_1_0_7"/>
<dbReference type="OrthoDB" id="5298568at2"/>
<keyword evidence="1" id="KW-0472">Membrane</keyword>
<proteinExistence type="predicted"/>
<evidence type="ECO:0008006" key="4">
    <source>
        <dbReference type="Google" id="ProtNLM"/>
    </source>
</evidence>
<dbReference type="Proteomes" id="UP000012040">
    <property type="component" value="Chromosome"/>
</dbReference>
<keyword evidence="1" id="KW-0812">Transmembrane</keyword>
<feature type="transmembrane region" description="Helical" evidence="1">
    <location>
        <begin position="20"/>
        <end position="41"/>
    </location>
</feature>
<dbReference type="STRING" id="1184267.A11Q_630"/>
<evidence type="ECO:0000313" key="2">
    <source>
        <dbReference type="EMBL" id="AGH94850.1"/>
    </source>
</evidence>
<dbReference type="KEGG" id="bex:A11Q_630"/>
<protein>
    <recommendedName>
        <fullName evidence="4">Pilus assembly protein</fullName>
    </recommendedName>
</protein>
<gene>
    <name evidence="2" type="ORF">A11Q_630</name>
</gene>
<accession>M4V8R7</accession>
<evidence type="ECO:0000256" key="1">
    <source>
        <dbReference type="SAM" id="Phobius"/>
    </source>
</evidence>
<organism evidence="2 3">
    <name type="scientific">Pseudobdellovibrio exovorus JSS</name>
    <dbReference type="NCBI Taxonomy" id="1184267"/>
    <lineage>
        <taxon>Bacteria</taxon>
        <taxon>Pseudomonadati</taxon>
        <taxon>Bdellovibrionota</taxon>
        <taxon>Bdellovibrionia</taxon>
        <taxon>Bdellovibrionales</taxon>
        <taxon>Pseudobdellovibrionaceae</taxon>
        <taxon>Pseudobdellovibrio</taxon>
    </lineage>
</organism>
<dbReference type="EMBL" id="CP003537">
    <property type="protein sequence ID" value="AGH94850.1"/>
    <property type="molecule type" value="Genomic_DNA"/>
</dbReference>
<dbReference type="eggNOG" id="ENOG50319AP">
    <property type="taxonomic scope" value="Bacteria"/>
</dbReference>
<keyword evidence="3" id="KW-1185">Reference proteome</keyword>
<dbReference type="RefSeq" id="WP_015469340.1">
    <property type="nucleotide sequence ID" value="NC_020813.1"/>
</dbReference>
<reference evidence="2 3" key="1">
    <citation type="journal article" date="2013" name="ISME J.">
        <title>By their genes ye shall know them: genomic signatures of predatory bacteria.</title>
        <authorList>
            <person name="Pasternak Z."/>
            <person name="Pietrokovski S."/>
            <person name="Rotem O."/>
            <person name="Gophna U."/>
            <person name="Lurie-Weinberger M.N."/>
            <person name="Jurkevitch E."/>
        </authorList>
    </citation>
    <scope>NUCLEOTIDE SEQUENCE [LARGE SCALE GENOMIC DNA]</scope>
    <source>
        <strain evidence="2 3">JSS</strain>
    </source>
</reference>